<feature type="region of interest" description="Disordered" evidence="1">
    <location>
        <begin position="41"/>
        <end position="69"/>
    </location>
</feature>
<reference evidence="2 3" key="1">
    <citation type="journal article" date="2021" name="Elife">
        <title>Chloroplast acquisition without the gene transfer in kleptoplastic sea slugs, Plakobranchus ocellatus.</title>
        <authorList>
            <person name="Maeda T."/>
            <person name="Takahashi S."/>
            <person name="Yoshida T."/>
            <person name="Shimamura S."/>
            <person name="Takaki Y."/>
            <person name="Nagai Y."/>
            <person name="Toyoda A."/>
            <person name="Suzuki Y."/>
            <person name="Arimoto A."/>
            <person name="Ishii H."/>
            <person name="Satoh N."/>
            <person name="Nishiyama T."/>
            <person name="Hasebe M."/>
            <person name="Maruyama T."/>
            <person name="Minagawa J."/>
            <person name="Obokata J."/>
            <person name="Shigenobu S."/>
        </authorList>
    </citation>
    <scope>NUCLEOTIDE SEQUENCE [LARGE SCALE GENOMIC DNA]</scope>
</reference>
<evidence type="ECO:0000256" key="1">
    <source>
        <dbReference type="SAM" id="MobiDB-lite"/>
    </source>
</evidence>
<feature type="compositionally biased region" description="Basic and acidic residues" evidence="1">
    <location>
        <begin position="92"/>
        <end position="104"/>
    </location>
</feature>
<organism evidence="2 3">
    <name type="scientific">Elysia marginata</name>
    <dbReference type="NCBI Taxonomy" id="1093978"/>
    <lineage>
        <taxon>Eukaryota</taxon>
        <taxon>Metazoa</taxon>
        <taxon>Spiralia</taxon>
        <taxon>Lophotrochozoa</taxon>
        <taxon>Mollusca</taxon>
        <taxon>Gastropoda</taxon>
        <taxon>Heterobranchia</taxon>
        <taxon>Euthyneura</taxon>
        <taxon>Panpulmonata</taxon>
        <taxon>Sacoglossa</taxon>
        <taxon>Placobranchoidea</taxon>
        <taxon>Plakobranchidae</taxon>
        <taxon>Elysia</taxon>
    </lineage>
</organism>
<evidence type="ECO:0008006" key="4">
    <source>
        <dbReference type="Google" id="ProtNLM"/>
    </source>
</evidence>
<gene>
    <name evidence="2" type="ORF">ElyMa_005274300</name>
</gene>
<evidence type="ECO:0000313" key="3">
    <source>
        <dbReference type="Proteomes" id="UP000762676"/>
    </source>
</evidence>
<proteinExistence type="predicted"/>
<sequence>MLTLSSPLAQILAFQSGELGREPDSFPCGAGAARATRRIIRHETPQGNSEKGERCPPDIYRSASRGQSANFSDCNCLGCQENGSLCSPEQTGHQERRQPARDVM</sequence>
<accession>A0AAV4K0I7</accession>
<name>A0AAV4K0I7_9GAST</name>
<evidence type="ECO:0000313" key="2">
    <source>
        <dbReference type="EMBL" id="GFS27488.1"/>
    </source>
</evidence>
<protein>
    <recommendedName>
        <fullName evidence="4">Pacifastin domain-containing protein</fullName>
    </recommendedName>
</protein>
<dbReference type="AlphaFoldDB" id="A0AAV4K0I7"/>
<comment type="caution">
    <text evidence="2">The sequence shown here is derived from an EMBL/GenBank/DDBJ whole genome shotgun (WGS) entry which is preliminary data.</text>
</comment>
<feature type="compositionally biased region" description="Polar residues" evidence="1">
    <location>
        <begin position="81"/>
        <end position="91"/>
    </location>
</feature>
<dbReference type="EMBL" id="BMAT01010524">
    <property type="protein sequence ID" value="GFS27488.1"/>
    <property type="molecule type" value="Genomic_DNA"/>
</dbReference>
<dbReference type="Proteomes" id="UP000762676">
    <property type="component" value="Unassembled WGS sequence"/>
</dbReference>
<keyword evidence="3" id="KW-1185">Reference proteome</keyword>
<feature type="region of interest" description="Disordered" evidence="1">
    <location>
        <begin position="81"/>
        <end position="104"/>
    </location>
</feature>